<dbReference type="EMBL" id="BARW01009245">
    <property type="protein sequence ID" value="GAI78053.1"/>
    <property type="molecule type" value="Genomic_DNA"/>
</dbReference>
<protein>
    <submittedName>
        <fullName evidence="1">Uncharacterized protein</fullName>
    </submittedName>
</protein>
<comment type="caution">
    <text evidence="1">The sequence shown here is derived from an EMBL/GenBank/DDBJ whole genome shotgun (WGS) entry which is preliminary data.</text>
</comment>
<gene>
    <name evidence="1" type="ORF">S12H4_18666</name>
</gene>
<proteinExistence type="predicted"/>
<name>X1RBX1_9ZZZZ</name>
<feature type="non-terminal residue" evidence="1">
    <location>
        <position position="1"/>
    </location>
</feature>
<reference evidence="1" key="1">
    <citation type="journal article" date="2014" name="Front. Microbiol.">
        <title>High frequency of phylogenetically diverse reductive dehalogenase-homologous genes in deep subseafloor sedimentary metagenomes.</title>
        <authorList>
            <person name="Kawai M."/>
            <person name="Futagami T."/>
            <person name="Toyoda A."/>
            <person name="Takaki Y."/>
            <person name="Nishi S."/>
            <person name="Hori S."/>
            <person name="Arai W."/>
            <person name="Tsubouchi T."/>
            <person name="Morono Y."/>
            <person name="Uchiyama I."/>
            <person name="Ito T."/>
            <person name="Fujiyama A."/>
            <person name="Inagaki F."/>
            <person name="Takami H."/>
        </authorList>
    </citation>
    <scope>NUCLEOTIDE SEQUENCE</scope>
    <source>
        <strain evidence="1">Expedition CK06-06</strain>
    </source>
</reference>
<evidence type="ECO:0000313" key="1">
    <source>
        <dbReference type="EMBL" id="GAI78053.1"/>
    </source>
</evidence>
<accession>X1RBX1</accession>
<feature type="non-terminal residue" evidence="1">
    <location>
        <position position="319"/>
    </location>
</feature>
<organism evidence="1">
    <name type="scientific">marine sediment metagenome</name>
    <dbReference type="NCBI Taxonomy" id="412755"/>
    <lineage>
        <taxon>unclassified sequences</taxon>
        <taxon>metagenomes</taxon>
        <taxon>ecological metagenomes</taxon>
    </lineage>
</organism>
<dbReference type="AlphaFoldDB" id="X1RBX1"/>
<sequence>ANIKVPSESKEQVVPFLKEIKEQYGGPLAVTSDMGRALLSAISEVFPNTPHYICHFHFLRDLGKDLLEKEYSIIRNKLKKYGVTSQLRYRLRYYFENKTEDINVSQINEIIKTTKKLNSKDNQLLKQICHILILWTLDGKNYGNGFGFPFDKPHYEFYKRLDLLYRKLKSFQKKCDDNKLISKMITKLVDDLSPLINDIECLEAYQIFSEKEKVFDKLRQALSIALPTTANGLNDNGEDVEIETIENRVKEFKEWFLHEEYRHKNNDYQKLIGQIEKYWEKLFSDPIQLTSSEGYSFIQPQRTNNILEQFFRGIRRAHR</sequence>